<dbReference type="InterPro" id="IPR051099">
    <property type="entry name" value="AGR/TXD"/>
</dbReference>
<reference evidence="3" key="1">
    <citation type="submission" date="2025-08" db="UniProtKB">
        <authorList>
            <consortium name="Ensembl"/>
        </authorList>
    </citation>
    <scope>IDENTIFICATION</scope>
</reference>
<protein>
    <submittedName>
        <fullName evidence="3">Uncharacterized protein</fullName>
    </submittedName>
</protein>
<dbReference type="GO" id="GO:0005783">
    <property type="term" value="C:endoplasmic reticulum"/>
    <property type="evidence" value="ECO:0007669"/>
    <property type="project" value="TreeGrafter"/>
</dbReference>
<keyword evidence="4" id="KW-1185">Reference proteome</keyword>
<evidence type="ECO:0000313" key="4">
    <source>
        <dbReference type="Proteomes" id="UP000594220"/>
    </source>
</evidence>
<proteinExistence type="predicted"/>
<reference evidence="3" key="2">
    <citation type="submission" date="2025-09" db="UniProtKB">
        <authorList>
            <consortium name="Ensembl"/>
        </authorList>
    </citation>
    <scope>IDENTIFICATION</scope>
</reference>
<dbReference type="GeneTree" id="ENSGT00530000063273"/>
<name>A0A7M4ECV8_CROPO</name>
<dbReference type="Ensembl" id="ENSCPRT00005009216.1">
    <property type="protein sequence ID" value="ENSCPRP00005007842.1"/>
    <property type="gene ID" value="ENSCPRG00005005577.1"/>
</dbReference>
<evidence type="ECO:0000313" key="3">
    <source>
        <dbReference type="Ensembl" id="ENSCPRP00005007842.1"/>
    </source>
</evidence>
<dbReference type="PANTHER" id="PTHR15337:SF5">
    <property type="entry name" value="ANTERIOR GRADIENT PROTEIN 3"/>
    <property type="match status" value="1"/>
</dbReference>
<feature type="signal peptide" evidence="2">
    <location>
        <begin position="1"/>
        <end position="18"/>
    </location>
</feature>
<keyword evidence="1 2" id="KW-0732">Signal</keyword>
<dbReference type="AlphaFoldDB" id="A0A7M4ECV8"/>
<organism evidence="3 4">
    <name type="scientific">Crocodylus porosus</name>
    <name type="common">Saltwater crocodile</name>
    <name type="synonym">Estuarine crocodile</name>
    <dbReference type="NCBI Taxonomy" id="8502"/>
    <lineage>
        <taxon>Eukaryota</taxon>
        <taxon>Metazoa</taxon>
        <taxon>Chordata</taxon>
        <taxon>Craniata</taxon>
        <taxon>Vertebrata</taxon>
        <taxon>Euteleostomi</taxon>
        <taxon>Archelosauria</taxon>
        <taxon>Archosauria</taxon>
        <taxon>Crocodylia</taxon>
        <taxon>Longirostres</taxon>
        <taxon>Crocodylidae</taxon>
        <taxon>Crocodylus</taxon>
    </lineage>
</organism>
<feature type="chain" id="PRO_5029594226" evidence="2">
    <location>
        <begin position="19"/>
        <end position="159"/>
    </location>
</feature>
<evidence type="ECO:0000256" key="2">
    <source>
        <dbReference type="SAM" id="SignalP"/>
    </source>
</evidence>
<dbReference type="Pfam" id="PF13899">
    <property type="entry name" value="Thioredoxin_7"/>
    <property type="match status" value="1"/>
</dbReference>
<dbReference type="PANTHER" id="PTHR15337">
    <property type="entry name" value="ANTERIOR GRADIENT PROTEIN-RELATED"/>
    <property type="match status" value="1"/>
</dbReference>
<accession>A0A7M4ECV8</accession>
<sequence length="159" mass="18693">ENMHSFLLLCSLLIYRWGDEIEWVQTYEEGLATSRNSKKPLVVSHHLEECPYSQGERGKPSKTNYRNKKCYFHCMFSLNNLFQHSTSDDNLAPDGYYVPRILFADPSMTIQTDLTGKNKNKMYAYEPEDISICEVRNKQITNQCFLKFLNYNNIMLIKK</sequence>
<dbReference type="Gene3D" id="3.40.30.10">
    <property type="entry name" value="Glutaredoxin"/>
    <property type="match status" value="1"/>
</dbReference>
<dbReference type="Proteomes" id="UP000594220">
    <property type="component" value="Unplaced"/>
</dbReference>
<evidence type="ECO:0000256" key="1">
    <source>
        <dbReference type="ARBA" id="ARBA00022729"/>
    </source>
</evidence>